<dbReference type="AlphaFoldDB" id="A0A665VKI0"/>
<dbReference type="Proteomes" id="UP000472264">
    <property type="component" value="Chromosome 11"/>
</dbReference>
<sequence>CSFMLSCVETFKGNQILLSVSSLYCYTCLFPAISPIDCFRFPQECPAGQRCLSSTATGIQGDLQVVMYEKSCAIAAQCGLRGQKYVSGLFFNYTNDCCDTDLCNGAGPVAALGWRGLAFSLLPAVALLLA</sequence>
<evidence type="ECO:0000259" key="1">
    <source>
        <dbReference type="Pfam" id="PF00021"/>
    </source>
</evidence>
<dbReference type="InParanoid" id="A0A665VKI0"/>
<protein>
    <recommendedName>
        <fullName evidence="1">UPAR/Ly6 domain-containing protein</fullName>
    </recommendedName>
</protein>
<dbReference type="Pfam" id="PF00021">
    <property type="entry name" value="UPAR_LY6"/>
    <property type="match status" value="1"/>
</dbReference>
<dbReference type="Gene3D" id="2.10.60.10">
    <property type="entry name" value="CD59"/>
    <property type="match status" value="1"/>
</dbReference>
<evidence type="ECO:0000313" key="2">
    <source>
        <dbReference type="Ensembl" id="ENSENLP00000032191.1"/>
    </source>
</evidence>
<feature type="domain" description="UPAR/Ly6" evidence="1">
    <location>
        <begin position="22"/>
        <end position="105"/>
    </location>
</feature>
<name>A0A665VKI0_ECHNA</name>
<proteinExistence type="predicted"/>
<dbReference type="OMA" id="CAVSSQC"/>
<dbReference type="InterPro" id="IPR016054">
    <property type="entry name" value="LY6_UPA_recep-like"/>
</dbReference>
<dbReference type="SUPFAM" id="SSF57302">
    <property type="entry name" value="Snake toxin-like"/>
    <property type="match status" value="1"/>
</dbReference>
<evidence type="ECO:0000313" key="3">
    <source>
        <dbReference type="Proteomes" id="UP000472264"/>
    </source>
</evidence>
<dbReference type="InterPro" id="IPR045860">
    <property type="entry name" value="Snake_toxin-like_sf"/>
</dbReference>
<keyword evidence="3" id="KW-1185">Reference proteome</keyword>
<reference evidence="2" key="1">
    <citation type="submission" date="2021-04" db="EMBL/GenBank/DDBJ databases">
        <authorList>
            <consortium name="Wellcome Sanger Institute Data Sharing"/>
        </authorList>
    </citation>
    <scope>NUCLEOTIDE SEQUENCE [LARGE SCALE GENOMIC DNA]</scope>
</reference>
<reference evidence="2" key="2">
    <citation type="submission" date="2025-08" db="UniProtKB">
        <authorList>
            <consortium name="Ensembl"/>
        </authorList>
    </citation>
    <scope>IDENTIFICATION</scope>
</reference>
<reference evidence="2" key="3">
    <citation type="submission" date="2025-09" db="UniProtKB">
        <authorList>
            <consortium name="Ensembl"/>
        </authorList>
    </citation>
    <scope>IDENTIFICATION</scope>
</reference>
<dbReference type="Ensembl" id="ENSENLT00000033107.1">
    <property type="protein sequence ID" value="ENSENLP00000032191.1"/>
    <property type="gene ID" value="ENSENLG00000014234.1"/>
</dbReference>
<accession>A0A665VKI0</accession>
<organism evidence="2 3">
    <name type="scientific">Echeneis naucrates</name>
    <name type="common">Live sharksucker</name>
    <dbReference type="NCBI Taxonomy" id="173247"/>
    <lineage>
        <taxon>Eukaryota</taxon>
        <taxon>Metazoa</taxon>
        <taxon>Chordata</taxon>
        <taxon>Craniata</taxon>
        <taxon>Vertebrata</taxon>
        <taxon>Euteleostomi</taxon>
        <taxon>Actinopterygii</taxon>
        <taxon>Neopterygii</taxon>
        <taxon>Teleostei</taxon>
        <taxon>Neoteleostei</taxon>
        <taxon>Acanthomorphata</taxon>
        <taxon>Carangaria</taxon>
        <taxon>Carangiformes</taxon>
        <taxon>Echeneidae</taxon>
        <taxon>Echeneis</taxon>
    </lineage>
</organism>